<proteinExistence type="predicted"/>
<dbReference type="HOGENOM" id="CLU_1960069_0_0_1"/>
<feature type="compositionally biased region" description="Polar residues" evidence="1">
    <location>
        <begin position="22"/>
        <end position="39"/>
    </location>
</feature>
<reference evidence="3" key="1">
    <citation type="journal article" date="2011" name="Proc. Natl. Acad. Sci. U.S.A.">
        <title>Obligate biotrophy features unraveled by the genomic analysis of rust fungi.</title>
        <authorList>
            <person name="Duplessis S."/>
            <person name="Cuomo C.A."/>
            <person name="Lin Y.-C."/>
            <person name="Aerts A."/>
            <person name="Tisserant E."/>
            <person name="Veneault-Fourrey C."/>
            <person name="Joly D.L."/>
            <person name="Hacquard S."/>
            <person name="Amselem J."/>
            <person name="Cantarel B.L."/>
            <person name="Chiu R."/>
            <person name="Coutinho P.M."/>
            <person name="Feau N."/>
            <person name="Field M."/>
            <person name="Frey P."/>
            <person name="Gelhaye E."/>
            <person name="Goldberg J."/>
            <person name="Grabherr M.G."/>
            <person name="Kodira C.D."/>
            <person name="Kohler A."/>
            <person name="Kuees U."/>
            <person name="Lindquist E.A."/>
            <person name="Lucas S.M."/>
            <person name="Mago R."/>
            <person name="Mauceli E."/>
            <person name="Morin E."/>
            <person name="Murat C."/>
            <person name="Pangilinan J.L."/>
            <person name="Park R."/>
            <person name="Pearson M."/>
            <person name="Quesneville H."/>
            <person name="Rouhier N."/>
            <person name="Sakthikumar S."/>
            <person name="Salamov A.A."/>
            <person name="Schmutz J."/>
            <person name="Selles B."/>
            <person name="Shapiro H."/>
            <person name="Tanguay P."/>
            <person name="Tuskan G.A."/>
            <person name="Henrissat B."/>
            <person name="Van de Peer Y."/>
            <person name="Rouze P."/>
            <person name="Ellis J.G."/>
            <person name="Dodds P.N."/>
            <person name="Schein J.E."/>
            <person name="Zhong S."/>
            <person name="Hamelin R.C."/>
            <person name="Grigoriev I.V."/>
            <person name="Szabo L.J."/>
            <person name="Martin F."/>
        </authorList>
    </citation>
    <scope>NUCLEOTIDE SEQUENCE [LARGE SCALE GENOMIC DNA]</scope>
    <source>
        <strain evidence="3">98AG31 / pathotype 3-4-7</strain>
    </source>
</reference>
<evidence type="ECO:0000313" key="2">
    <source>
        <dbReference type="EMBL" id="EGF97843.1"/>
    </source>
</evidence>
<dbReference type="EMBL" id="GL883197">
    <property type="protein sequence ID" value="EGF97843.1"/>
    <property type="molecule type" value="Genomic_DNA"/>
</dbReference>
<feature type="compositionally biased region" description="Low complexity" evidence="1">
    <location>
        <begin position="1"/>
        <end position="21"/>
    </location>
</feature>
<dbReference type="Proteomes" id="UP000001072">
    <property type="component" value="Unassembled WGS sequence"/>
</dbReference>
<accession>F4SBY5</accession>
<name>F4SBY5_MELLP</name>
<feature type="region of interest" description="Disordered" evidence="1">
    <location>
        <begin position="1"/>
        <end position="116"/>
    </location>
</feature>
<dbReference type="VEuPathDB" id="FungiDB:MELLADRAFT_114040"/>
<dbReference type="GeneID" id="18925187"/>
<keyword evidence="3" id="KW-1185">Reference proteome</keyword>
<evidence type="ECO:0000256" key="1">
    <source>
        <dbReference type="SAM" id="MobiDB-lite"/>
    </source>
</evidence>
<evidence type="ECO:0000313" key="3">
    <source>
        <dbReference type="Proteomes" id="UP000001072"/>
    </source>
</evidence>
<dbReference type="KEGG" id="mlr:MELLADRAFT_114040"/>
<dbReference type="AlphaFoldDB" id="F4SBY5"/>
<organism evidence="3">
    <name type="scientific">Melampsora larici-populina (strain 98AG31 / pathotype 3-4-7)</name>
    <name type="common">Poplar leaf rust fungus</name>
    <dbReference type="NCBI Taxonomy" id="747676"/>
    <lineage>
        <taxon>Eukaryota</taxon>
        <taxon>Fungi</taxon>
        <taxon>Dikarya</taxon>
        <taxon>Basidiomycota</taxon>
        <taxon>Pucciniomycotina</taxon>
        <taxon>Pucciniomycetes</taxon>
        <taxon>Pucciniales</taxon>
        <taxon>Melampsoraceae</taxon>
        <taxon>Melampsora</taxon>
    </lineage>
</organism>
<protein>
    <submittedName>
        <fullName evidence="2">Uncharacterized protein</fullName>
    </submittedName>
</protein>
<sequence length="128" mass="13957">MFDVPTPVTPVPSVSTMTSTPEKNSTTESSDTRPTSLEVQRTKLYPKRNHQIQNLVKPSTSTNSDTDTDTDKEDSSTTNSTLSDTSDDTTIKDKSNPTHFKKNGTEKYDGTSSASQSLVSITMILSSF</sequence>
<dbReference type="InParanoid" id="F4SBY5"/>
<gene>
    <name evidence="2" type="ORF">MELLADRAFT_114040</name>
</gene>
<dbReference type="RefSeq" id="XP_007418908.1">
    <property type="nucleotide sequence ID" value="XM_007418846.1"/>
</dbReference>